<dbReference type="Pfam" id="PF01513">
    <property type="entry name" value="NAD_kinase"/>
    <property type="match status" value="1"/>
</dbReference>
<dbReference type="InterPro" id="IPR017438">
    <property type="entry name" value="ATP-NAD_kinase_N"/>
</dbReference>
<dbReference type="OrthoDB" id="24581at2759"/>
<protein>
    <submittedName>
        <fullName evidence="7">ATP-NAD kinase</fullName>
    </submittedName>
</protein>
<organism evidence="7 8">
    <name type="scientific">Testicularia cyperi</name>
    <dbReference type="NCBI Taxonomy" id="1882483"/>
    <lineage>
        <taxon>Eukaryota</taxon>
        <taxon>Fungi</taxon>
        <taxon>Dikarya</taxon>
        <taxon>Basidiomycota</taxon>
        <taxon>Ustilaginomycotina</taxon>
        <taxon>Ustilaginomycetes</taxon>
        <taxon>Ustilaginales</taxon>
        <taxon>Anthracoideaceae</taxon>
        <taxon>Testicularia</taxon>
    </lineage>
</organism>
<dbReference type="PANTHER" id="PTHR20275">
    <property type="entry name" value="NAD KINASE"/>
    <property type="match status" value="1"/>
</dbReference>
<gene>
    <name evidence="7" type="ORF">BCV70DRAFT_202306</name>
</gene>
<dbReference type="STRING" id="1882483.A0A317XJX3"/>
<feature type="compositionally biased region" description="Low complexity" evidence="6">
    <location>
        <begin position="82"/>
        <end position="92"/>
    </location>
</feature>
<sequence>MAQSWRTSSTSLRLLTQSRPRSLGFPRSTSTATSTLTAVRTAAAPLQSRPPTQWTSSTWHASYLQTAHERVRRSASCRNLHSSSSDASRSGSRQTLRELPDKVDVCIGPAGRLSKVVSPRRGNKITTRVGSSYAGNHTFSWIDPPSNVLLVKKARDDRATKAMCRIIKHIRATYPHMNIILEKAVVDADEGGLATRYPELIAADPSEKAALAAKTDFVITLGGDGSILHVSSLFDRDAVPPVLSFSMGTLGFLLPYDISSFKEAIRDLIDGNITLLLRMRLRQTSHRGDGVAFCQLQDQTDDGGCYDIHLMNEVTLHRGREPHMTKIDAYVDGQHLTQAISDGLIIATPTGSTAYSLSAGGPIVHPSVQSLVLTPICPRSLSFRTVLLPSDSVIQLKISEDSRSPAELTVDGRISKLLQPGEYLQVSMSPYPIPCVSRHRSSNESEPETGSNLPPGLLASISPVESSAHPSTNVHSLTAAGPGEKFSERGEDDWVRDINTLLKFNATFGGRGTLSGNGGFEEDED</sequence>
<dbReference type="Proteomes" id="UP000246740">
    <property type="component" value="Unassembled WGS sequence"/>
</dbReference>
<name>A0A317XJX3_9BASI</name>
<keyword evidence="8" id="KW-1185">Reference proteome</keyword>
<dbReference type="InterPro" id="IPR016064">
    <property type="entry name" value="NAD/diacylglycerol_kinase_sf"/>
</dbReference>
<feature type="region of interest" description="Disordered" evidence="6">
    <location>
        <begin position="1"/>
        <end position="33"/>
    </location>
</feature>
<feature type="compositionally biased region" description="Polar residues" evidence="6">
    <location>
        <begin position="463"/>
        <end position="476"/>
    </location>
</feature>
<accession>A0A317XJX3</accession>
<evidence type="ECO:0000256" key="4">
    <source>
        <dbReference type="ARBA" id="ARBA00022857"/>
    </source>
</evidence>
<evidence type="ECO:0000313" key="8">
    <source>
        <dbReference type="Proteomes" id="UP000246740"/>
    </source>
</evidence>
<dbReference type="EMBL" id="KZ819200">
    <property type="protein sequence ID" value="PWY98132.1"/>
    <property type="molecule type" value="Genomic_DNA"/>
</dbReference>
<dbReference type="HAMAP" id="MF_00361">
    <property type="entry name" value="NAD_kinase"/>
    <property type="match status" value="1"/>
</dbReference>
<feature type="region of interest" description="Disordered" evidence="6">
    <location>
        <begin position="74"/>
        <end position="96"/>
    </location>
</feature>
<dbReference type="InterPro" id="IPR017437">
    <property type="entry name" value="ATP-NAD_kinase_PpnK-typ_C"/>
</dbReference>
<evidence type="ECO:0000256" key="6">
    <source>
        <dbReference type="SAM" id="MobiDB-lite"/>
    </source>
</evidence>
<feature type="region of interest" description="Disordered" evidence="6">
    <location>
        <begin position="435"/>
        <end position="491"/>
    </location>
</feature>
<evidence type="ECO:0000313" key="7">
    <source>
        <dbReference type="EMBL" id="PWY98132.1"/>
    </source>
</evidence>
<dbReference type="FunFam" id="2.60.200.30:FF:000014">
    <property type="entry name" value="Mitochondrial NADH kinase"/>
    <property type="match status" value="1"/>
</dbReference>
<dbReference type="PANTHER" id="PTHR20275:SF26">
    <property type="entry name" value="NADH KINASE POS5, MITOCHONDRIAL"/>
    <property type="match status" value="1"/>
</dbReference>
<keyword evidence="5" id="KW-0520">NAD</keyword>
<comment type="similarity">
    <text evidence="1">Belongs to the NAD kinase family.</text>
</comment>
<dbReference type="Pfam" id="PF20143">
    <property type="entry name" value="NAD_kinase_C"/>
    <property type="match status" value="1"/>
</dbReference>
<evidence type="ECO:0000256" key="2">
    <source>
        <dbReference type="ARBA" id="ARBA00022679"/>
    </source>
</evidence>
<dbReference type="GO" id="GO:0003951">
    <property type="term" value="F:NAD+ kinase activity"/>
    <property type="evidence" value="ECO:0007669"/>
    <property type="project" value="InterPro"/>
</dbReference>
<dbReference type="InParanoid" id="A0A317XJX3"/>
<keyword evidence="4" id="KW-0521">NADP</keyword>
<keyword evidence="2" id="KW-0808">Transferase</keyword>
<dbReference type="GO" id="GO:0019674">
    <property type="term" value="P:NAD+ metabolic process"/>
    <property type="evidence" value="ECO:0007669"/>
    <property type="project" value="InterPro"/>
</dbReference>
<keyword evidence="3 7" id="KW-0418">Kinase</keyword>
<dbReference type="SUPFAM" id="SSF111331">
    <property type="entry name" value="NAD kinase/diacylglycerol kinase-like"/>
    <property type="match status" value="1"/>
</dbReference>
<evidence type="ECO:0000256" key="1">
    <source>
        <dbReference type="ARBA" id="ARBA00010995"/>
    </source>
</evidence>
<dbReference type="InterPro" id="IPR002504">
    <property type="entry name" value="NADK"/>
</dbReference>
<dbReference type="Gene3D" id="3.40.50.10330">
    <property type="entry name" value="Probable inorganic polyphosphate/atp-NAD kinase, domain 1"/>
    <property type="match status" value="1"/>
</dbReference>
<dbReference type="FunCoup" id="A0A317XJX3">
    <property type="interactions" value="3"/>
</dbReference>
<dbReference type="GO" id="GO:0006741">
    <property type="term" value="P:NADP+ biosynthetic process"/>
    <property type="evidence" value="ECO:0007669"/>
    <property type="project" value="InterPro"/>
</dbReference>
<evidence type="ECO:0000256" key="3">
    <source>
        <dbReference type="ARBA" id="ARBA00022777"/>
    </source>
</evidence>
<dbReference type="Gene3D" id="2.60.200.30">
    <property type="entry name" value="Probable inorganic polyphosphate/atp-NAD kinase, domain 2"/>
    <property type="match status" value="1"/>
</dbReference>
<evidence type="ECO:0000256" key="5">
    <source>
        <dbReference type="ARBA" id="ARBA00023027"/>
    </source>
</evidence>
<reference evidence="7 8" key="1">
    <citation type="journal article" date="2018" name="Mol. Biol. Evol.">
        <title>Broad Genomic Sampling Reveals a Smut Pathogenic Ancestry of the Fungal Clade Ustilaginomycotina.</title>
        <authorList>
            <person name="Kijpornyongpan T."/>
            <person name="Mondo S.J."/>
            <person name="Barry K."/>
            <person name="Sandor L."/>
            <person name="Lee J."/>
            <person name="Lipzen A."/>
            <person name="Pangilinan J."/>
            <person name="LaButti K."/>
            <person name="Hainaut M."/>
            <person name="Henrissat B."/>
            <person name="Grigoriev I.V."/>
            <person name="Spatafora J.W."/>
            <person name="Aime M.C."/>
        </authorList>
    </citation>
    <scope>NUCLEOTIDE SEQUENCE [LARGE SCALE GENOMIC DNA]</scope>
    <source>
        <strain evidence="7 8">MCA 3645</strain>
    </source>
</reference>
<proteinExistence type="inferred from homology"/>
<dbReference type="AlphaFoldDB" id="A0A317XJX3"/>